<gene>
    <name evidence="2" type="ORF">FRD01_08860</name>
</gene>
<dbReference type="RefSeq" id="WP_146959031.1">
    <property type="nucleotide sequence ID" value="NZ_CP042467.1"/>
</dbReference>
<keyword evidence="3" id="KW-1185">Reference proteome</keyword>
<dbReference type="Pfam" id="PF13785">
    <property type="entry name" value="DUF4178"/>
    <property type="match status" value="1"/>
</dbReference>
<evidence type="ECO:0000313" key="3">
    <source>
        <dbReference type="Proteomes" id="UP000321595"/>
    </source>
</evidence>
<organism evidence="2 3">
    <name type="scientific">Microvenator marinus</name>
    <dbReference type="NCBI Taxonomy" id="2600177"/>
    <lineage>
        <taxon>Bacteria</taxon>
        <taxon>Deltaproteobacteria</taxon>
        <taxon>Bradymonadales</taxon>
        <taxon>Microvenatoraceae</taxon>
        <taxon>Microvenator</taxon>
    </lineage>
</organism>
<accession>A0A5B8XUH9</accession>
<evidence type="ECO:0000313" key="2">
    <source>
        <dbReference type="EMBL" id="QED27346.1"/>
    </source>
</evidence>
<evidence type="ECO:0000259" key="1">
    <source>
        <dbReference type="Pfam" id="PF13785"/>
    </source>
</evidence>
<dbReference type="Proteomes" id="UP000321595">
    <property type="component" value="Chromosome"/>
</dbReference>
<dbReference type="EMBL" id="CP042467">
    <property type="protein sequence ID" value="QED27346.1"/>
    <property type="molecule type" value="Genomic_DNA"/>
</dbReference>
<feature type="domain" description="DUF4178" evidence="1">
    <location>
        <begin position="58"/>
        <end position="190"/>
    </location>
</feature>
<reference evidence="2 3" key="1">
    <citation type="submission" date="2019-08" db="EMBL/GenBank/DDBJ databases">
        <authorList>
            <person name="Liang Q."/>
        </authorList>
    </citation>
    <scope>NUCLEOTIDE SEQUENCE [LARGE SCALE GENOMIC DNA]</scope>
    <source>
        <strain evidence="2 3">V1718</strain>
    </source>
</reference>
<dbReference type="OrthoDB" id="5502786at2"/>
<dbReference type="AlphaFoldDB" id="A0A5B8XUH9"/>
<dbReference type="InterPro" id="IPR025235">
    <property type="entry name" value="DUF4178"/>
</dbReference>
<protein>
    <submittedName>
        <fullName evidence="2">DUF4178 domain-containing protein</fullName>
    </submittedName>
</protein>
<name>A0A5B8XUH9_9DELT</name>
<proteinExistence type="predicted"/>
<dbReference type="KEGG" id="bbae:FRD01_08860"/>
<sequence>MMLLTLIALIVVIVATVYFYKKTKSLENMKQLPPGFQSAGDFQPVSEVSGERSIKNLQIGDIVTHFDQDFVVEGRIDYNDSGWPWTCFMLVDGDDVRWLAVEEDDQLEVSIWQETDVVLHGSVPEFIEFEGERFRMVERGKARVSQMGQTGARRGMEMEYYEFEGQGDRYLSVEKWGQDIEVSIGEDVNPYALEILPGGGTSFT</sequence>